<dbReference type="GO" id="GO:0003677">
    <property type="term" value="F:DNA binding"/>
    <property type="evidence" value="ECO:0007669"/>
    <property type="project" value="UniProtKB-KW"/>
</dbReference>
<sequence>MKHLVNLLSLFFVFALLTAHQVGAADAKPKEIPLSGKVLETMDGGGYTYVNLQNGAEKVWVAIPLTKVKVGQQLSLMPGFEMKNFTSKGLNRKFDRVIFSGGLANADKIEMSPAAIKAVHQGVPGAQKGAPAAKAAPAATAAPAAAAPAAVAKNQKVTKAKGANAYTIAEIYAKSKKLEKKPVVVRGRVVRVSQKIMKRNWIHLADGTGSSAKKTDDLVVTSKDLPKEGDVVTVSGTLYNNLDFGSGYRYNVLVQDAKFKK</sequence>
<gene>
    <name evidence="2" type="ORF">JFN91_13650</name>
</gene>
<accession>A0ABS0YGJ7</accession>
<keyword evidence="2" id="KW-0238">DNA-binding</keyword>
<evidence type="ECO:0000313" key="2">
    <source>
        <dbReference type="EMBL" id="MBJ6751259.1"/>
    </source>
</evidence>
<feature type="chain" id="PRO_5047485989" evidence="1">
    <location>
        <begin position="25"/>
        <end position="261"/>
    </location>
</feature>
<dbReference type="Proteomes" id="UP000614714">
    <property type="component" value="Unassembled WGS sequence"/>
</dbReference>
<proteinExistence type="predicted"/>
<name>A0ABS0YGJ7_9BACT</name>
<dbReference type="RefSeq" id="WP_199389741.1">
    <property type="nucleotide sequence ID" value="NZ_JAEMHL010000007.1"/>
</dbReference>
<reference evidence="2 3" key="1">
    <citation type="submission" date="2020-12" db="EMBL/GenBank/DDBJ databases">
        <title>Geomonas sp. Red421, isolated from paddy soil.</title>
        <authorList>
            <person name="Xu Z."/>
            <person name="Zhang Z."/>
            <person name="Masuda Y."/>
            <person name="Itoh H."/>
            <person name="Senoo K."/>
        </authorList>
    </citation>
    <scope>NUCLEOTIDE SEQUENCE [LARGE SCALE GENOMIC DNA]</scope>
    <source>
        <strain evidence="2 3">Red421</strain>
    </source>
</reference>
<feature type="signal peptide" evidence="1">
    <location>
        <begin position="1"/>
        <end position="24"/>
    </location>
</feature>
<keyword evidence="3" id="KW-1185">Reference proteome</keyword>
<evidence type="ECO:0000313" key="3">
    <source>
        <dbReference type="Proteomes" id="UP000614714"/>
    </source>
</evidence>
<keyword evidence="1" id="KW-0732">Signal</keyword>
<organism evidence="2 3">
    <name type="scientific">Geomonas anaerohicana</name>
    <dbReference type="NCBI Taxonomy" id="2798583"/>
    <lineage>
        <taxon>Bacteria</taxon>
        <taxon>Pseudomonadati</taxon>
        <taxon>Thermodesulfobacteriota</taxon>
        <taxon>Desulfuromonadia</taxon>
        <taxon>Geobacterales</taxon>
        <taxon>Geobacteraceae</taxon>
        <taxon>Geomonas</taxon>
    </lineage>
</organism>
<dbReference type="EMBL" id="JAEMHL010000007">
    <property type="protein sequence ID" value="MBJ6751259.1"/>
    <property type="molecule type" value="Genomic_DNA"/>
</dbReference>
<comment type="caution">
    <text evidence="2">The sequence shown here is derived from an EMBL/GenBank/DDBJ whole genome shotgun (WGS) entry which is preliminary data.</text>
</comment>
<evidence type="ECO:0000256" key="1">
    <source>
        <dbReference type="SAM" id="SignalP"/>
    </source>
</evidence>
<protein>
    <submittedName>
        <fullName evidence="2">DNA-binding protein</fullName>
    </submittedName>
</protein>